<keyword evidence="3" id="KW-1185">Reference proteome</keyword>
<feature type="region of interest" description="Disordered" evidence="1">
    <location>
        <begin position="46"/>
        <end position="68"/>
    </location>
</feature>
<reference evidence="3" key="1">
    <citation type="submission" date="2016-10" db="EMBL/GenBank/DDBJ databases">
        <authorList>
            <person name="Varghese N."/>
            <person name="Submissions S."/>
        </authorList>
    </citation>
    <scope>NUCLEOTIDE SEQUENCE [LARGE SCALE GENOMIC DNA]</scope>
    <source>
        <strain evidence="3">DSM 45459</strain>
    </source>
</reference>
<gene>
    <name evidence="2" type="ORF">SAMN04489718_0437</name>
</gene>
<name>A0A1H0YGL9_9ACTN</name>
<protein>
    <submittedName>
        <fullName evidence="2">Uncharacterized protein</fullName>
    </submittedName>
</protein>
<dbReference type="Proteomes" id="UP000199301">
    <property type="component" value="Unassembled WGS sequence"/>
</dbReference>
<sequence>MILLSPWEEEFLHWSYEDNQWRLHGHYLPAEHRCRSVTHEGWCPAAYRRPRGQSSDDAGNEETNRDLA</sequence>
<proteinExistence type="predicted"/>
<evidence type="ECO:0000313" key="3">
    <source>
        <dbReference type="Proteomes" id="UP000199301"/>
    </source>
</evidence>
<accession>A0A1H0YGL9</accession>
<organism evidence="2 3">
    <name type="scientific">Actinopolyspora saharensis</name>
    <dbReference type="NCBI Taxonomy" id="995062"/>
    <lineage>
        <taxon>Bacteria</taxon>
        <taxon>Bacillati</taxon>
        <taxon>Actinomycetota</taxon>
        <taxon>Actinomycetes</taxon>
        <taxon>Actinopolysporales</taxon>
        <taxon>Actinopolysporaceae</taxon>
        <taxon>Actinopolyspora</taxon>
    </lineage>
</organism>
<dbReference type="AlphaFoldDB" id="A0A1H0YGL9"/>
<evidence type="ECO:0000256" key="1">
    <source>
        <dbReference type="SAM" id="MobiDB-lite"/>
    </source>
</evidence>
<dbReference type="EMBL" id="FNKO01000001">
    <property type="protein sequence ID" value="SDQ14180.1"/>
    <property type="molecule type" value="Genomic_DNA"/>
</dbReference>
<evidence type="ECO:0000313" key="2">
    <source>
        <dbReference type="EMBL" id="SDQ14180.1"/>
    </source>
</evidence>